<evidence type="ECO:0000256" key="1">
    <source>
        <dbReference type="ARBA" id="ARBA00004429"/>
    </source>
</evidence>
<keyword evidence="7 9" id="KW-0472">Membrane</keyword>
<evidence type="ECO:0000256" key="9">
    <source>
        <dbReference type="RuleBase" id="RU369079"/>
    </source>
</evidence>
<gene>
    <name evidence="11" type="ORF">G8E03_17245</name>
</gene>
<evidence type="ECO:0000256" key="8">
    <source>
        <dbReference type="ARBA" id="ARBA00038436"/>
    </source>
</evidence>
<evidence type="ECO:0000256" key="4">
    <source>
        <dbReference type="ARBA" id="ARBA00022519"/>
    </source>
</evidence>
<organism evidence="11 12">
    <name type="scientific">Pontivivens nitratireducens</name>
    <dbReference type="NCBI Taxonomy" id="2758038"/>
    <lineage>
        <taxon>Bacteria</taxon>
        <taxon>Pseudomonadati</taxon>
        <taxon>Pseudomonadota</taxon>
        <taxon>Alphaproteobacteria</taxon>
        <taxon>Rhodobacterales</taxon>
        <taxon>Paracoccaceae</taxon>
        <taxon>Pontivivens</taxon>
    </lineage>
</organism>
<evidence type="ECO:0000256" key="5">
    <source>
        <dbReference type="ARBA" id="ARBA00022692"/>
    </source>
</evidence>
<evidence type="ECO:0000313" key="12">
    <source>
        <dbReference type="Proteomes" id="UP000500791"/>
    </source>
</evidence>
<dbReference type="Proteomes" id="UP000500791">
    <property type="component" value="Plasmid unnamed6"/>
</dbReference>
<dbReference type="Pfam" id="PF04290">
    <property type="entry name" value="DctQ"/>
    <property type="match status" value="1"/>
</dbReference>
<feature type="transmembrane region" description="Helical" evidence="9">
    <location>
        <begin position="86"/>
        <end position="108"/>
    </location>
</feature>
<feature type="transmembrane region" description="Helical" evidence="9">
    <location>
        <begin position="12"/>
        <end position="37"/>
    </location>
</feature>
<keyword evidence="2 9" id="KW-0813">Transport</keyword>
<protein>
    <recommendedName>
        <fullName evidence="9">TRAP transporter small permease protein</fullName>
    </recommendedName>
</protein>
<proteinExistence type="inferred from homology"/>
<sequence length="164" mass="18258">MTPISKVSRGLFFLSAYVCLPMILVLIGVDVTLRYVFNAPLVWAQEASTITLFMAIILALPESWRRDVHIRADFLTTMMRPGLNNALARLVWLILLGVSVLIVIQCWSDIELMILFNERSTDLGLPLHWFRGALGVVGAVCAVLAGWKLLWPRPSGDPVRGDAL</sequence>
<dbReference type="GO" id="GO:0015740">
    <property type="term" value="P:C4-dicarboxylate transport"/>
    <property type="evidence" value="ECO:0007669"/>
    <property type="project" value="TreeGrafter"/>
</dbReference>
<evidence type="ECO:0000259" key="10">
    <source>
        <dbReference type="Pfam" id="PF04290"/>
    </source>
</evidence>
<keyword evidence="5 9" id="KW-0812">Transmembrane</keyword>
<dbReference type="EMBL" id="CP049817">
    <property type="protein sequence ID" value="QIK42591.1"/>
    <property type="molecule type" value="Genomic_DNA"/>
</dbReference>
<feature type="transmembrane region" description="Helical" evidence="9">
    <location>
        <begin position="128"/>
        <end position="150"/>
    </location>
</feature>
<keyword evidence="4 9" id="KW-0997">Cell inner membrane</keyword>
<dbReference type="RefSeq" id="WP_166195611.1">
    <property type="nucleotide sequence ID" value="NZ_CP049817.1"/>
</dbReference>
<geneLocation type="plasmid" evidence="11 12">
    <name>unnamed6</name>
</geneLocation>
<keyword evidence="3" id="KW-1003">Cell membrane</keyword>
<keyword evidence="12" id="KW-1185">Reference proteome</keyword>
<dbReference type="AlphaFoldDB" id="A0A6G7VRF3"/>
<comment type="subunit">
    <text evidence="9">The complex comprises the extracytoplasmic solute receptor protein and the two transmembrane proteins.</text>
</comment>
<dbReference type="KEGG" id="mon:G8E03_17245"/>
<dbReference type="InterPro" id="IPR055348">
    <property type="entry name" value="DctQ"/>
</dbReference>
<dbReference type="GO" id="GO:0022857">
    <property type="term" value="F:transmembrane transporter activity"/>
    <property type="evidence" value="ECO:0007669"/>
    <property type="project" value="UniProtKB-UniRule"/>
</dbReference>
<comment type="function">
    <text evidence="9">Part of the tripartite ATP-independent periplasmic (TRAP) transport system.</text>
</comment>
<dbReference type="PANTHER" id="PTHR35011">
    <property type="entry name" value="2,3-DIKETO-L-GULONATE TRAP TRANSPORTER SMALL PERMEASE PROTEIN YIAM"/>
    <property type="match status" value="1"/>
</dbReference>
<keyword evidence="6 9" id="KW-1133">Transmembrane helix</keyword>
<feature type="domain" description="Tripartite ATP-independent periplasmic transporters DctQ component" evidence="10">
    <location>
        <begin position="23"/>
        <end position="145"/>
    </location>
</feature>
<comment type="subcellular location">
    <subcellularLocation>
        <location evidence="1 9">Cell inner membrane</location>
        <topology evidence="1 9">Multi-pass membrane protein</topology>
    </subcellularLocation>
</comment>
<dbReference type="InterPro" id="IPR007387">
    <property type="entry name" value="TRAP_DctQ"/>
</dbReference>
<evidence type="ECO:0000256" key="2">
    <source>
        <dbReference type="ARBA" id="ARBA00022448"/>
    </source>
</evidence>
<feature type="transmembrane region" description="Helical" evidence="9">
    <location>
        <begin position="43"/>
        <end position="61"/>
    </location>
</feature>
<evidence type="ECO:0000313" key="11">
    <source>
        <dbReference type="EMBL" id="QIK42591.1"/>
    </source>
</evidence>
<reference evidence="11 12" key="1">
    <citation type="submission" date="2020-03" db="EMBL/GenBank/DDBJ databases">
        <title>Complete genome sequence of Monaibacterium sp. ALG8 with diverse plasmids.</title>
        <authorList>
            <person name="Sun C."/>
        </authorList>
    </citation>
    <scope>NUCLEOTIDE SEQUENCE [LARGE SCALE GENOMIC DNA]</scope>
    <source>
        <strain evidence="11 12">ALG8</strain>
        <plasmid evidence="11 12">unnamed6</plasmid>
    </source>
</reference>
<accession>A0A6G7VRF3</accession>
<evidence type="ECO:0000256" key="3">
    <source>
        <dbReference type="ARBA" id="ARBA00022475"/>
    </source>
</evidence>
<name>A0A6G7VRF3_9RHOB</name>
<evidence type="ECO:0000256" key="6">
    <source>
        <dbReference type="ARBA" id="ARBA00022989"/>
    </source>
</evidence>
<dbReference type="GO" id="GO:0005886">
    <property type="term" value="C:plasma membrane"/>
    <property type="evidence" value="ECO:0007669"/>
    <property type="project" value="UniProtKB-SubCell"/>
</dbReference>
<comment type="similarity">
    <text evidence="8 9">Belongs to the TRAP transporter small permease family.</text>
</comment>
<dbReference type="PANTHER" id="PTHR35011:SF2">
    <property type="entry name" value="2,3-DIKETO-L-GULONATE TRAP TRANSPORTER SMALL PERMEASE PROTEIN YIAM"/>
    <property type="match status" value="1"/>
</dbReference>
<keyword evidence="11" id="KW-0614">Plasmid</keyword>
<evidence type="ECO:0000256" key="7">
    <source>
        <dbReference type="ARBA" id="ARBA00023136"/>
    </source>
</evidence>